<name>A0A220UGT3_9MICO</name>
<keyword evidence="9" id="KW-1185">Reference proteome</keyword>
<feature type="domain" description="dUTPase-like" evidence="7">
    <location>
        <begin position="32"/>
        <end position="162"/>
    </location>
</feature>
<keyword evidence="3 8" id="KW-0378">Hydrolase</keyword>
<protein>
    <recommendedName>
        <fullName evidence="2">dUTP diphosphatase</fullName>
        <ecNumber evidence="2">3.6.1.23</ecNumber>
    </recommendedName>
</protein>
<feature type="region of interest" description="Disordered" evidence="6">
    <location>
        <begin position="1"/>
        <end position="21"/>
    </location>
</feature>
<dbReference type="OrthoDB" id="9809956at2"/>
<dbReference type="KEGG" id="brv:CFK39_15215"/>
<dbReference type="EMBL" id="CP022316">
    <property type="protein sequence ID" value="ASK66933.1"/>
    <property type="molecule type" value="Genomic_DNA"/>
</dbReference>
<dbReference type="NCBIfam" id="TIGR00576">
    <property type="entry name" value="dut"/>
    <property type="match status" value="1"/>
</dbReference>
<evidence type="ECO:0000256" key="6">
    <source>
        <dbReference type="SAM" id="MobiDB-lite"/>
    </source>
</evidence>
<dbReference type="InterPro" id="IPR029054">
    <property type="entry name" value="dUTPase-like"/>
</dbReference>
<dbReference type="EC" id="3.6.1.23" evidence="2"/>
<dbReference type="PANTHER" id="PTHR11241:SF0">
    <property type="entry name" value="DEOXYURIDINE 5'-TRIPHOSPHATE NUCLEOTIDOHYDROLASE"/>
    <property type="match status" value="1"/>
</dbReference>
<evidence type="ECO:0000256" key="3">
    <source>
        <dbReference type="ARBA" id="ARBA00022801"/>
    </source>
</evidence>
<dbReference type="SUPFAM" id="SSF51283">
    <property type="entry name" value="dUTPase-like"/>
    <property type="match status" value="1"/>
</dbReference>
<evidence type="ECO:0000259" key="7">
    <source>
        <dbReference type="Pfam" id="PF00692"/>
    </source>
</evidence>
<evidence type="ECO:0000256" key="5">
    <source>
        <dbReference type="ARBA" id="ARBA00047686"/>
    </source>
</evidence>
<keyword evidence="4" id="KW-0546">Nucleotide metabolism</keyword>
<dbReference type="InterPro" id="IPR008181">
    <property type="entry name" value="dUTPase"/>
</dbReference>
<organism evidence="8 9">
    <name type="scientific">Brachybacterium avium</name>
    <dbReference type="NCBI Taxonomy" id="2017485"/>
    <lineage>
        <taxon>Bacteria</taxon>
        <taxon>Bacillati</taxon>
        <taxon>Actinomycetota</taxon>
        <taxon>Actinomycetes</taxon>
        <taxon>Micrococcales</taxon>
        <taxon>Dermabacteraceae</taxon>
        <taxon>Brachybacterium</taxon>
    </lineage>
</organism>
<evidence type="ECO:0000313" key="8">
    <source>
        <dbReference type="EMBL" id="ASK66933.1"/>
    </source>
</evidence>
<feature type="compositionally biased region" description="Low complexity" evidence="6">
    <location>
        <begin position="10"/>
        <end position="21"/>
    </location>
</feature>
<accession>A0A220UGT3</accession>
<dbReference type="NCBIfam" id="NF001862">
    <property type="entry name" value="PRK00601.1"/>
    <property type="match status" value="1"/>
</dbReference>
<dbReference type="GO" id="GO:0006226">
    <property type="term" value="P:dUMP biosynthetic process"/>
    <property type="evidence" value="ECO:0007669"/>
    <property type="project" value="InterPro"/>
</dbReference>
<reference evidence="9" key="1">
    <citation type="submission" date="2017-07" db="EMBL/GenBank/DDBJ databases">
        <title>Brachybacterium sp. VR2415.</title>
        <authorList>
            <person name="Tak E.J."/>
            <person name="Bae J.-W."/>
        </authorList>
    </citation>
    <scope>NUCLEOTIDE SEQUENCE [LARGE SCALE GENOMIC DNA]</scope>
    <source>
        <strain evidence="9">VR2415</strain>
    </source>
</reference>
<evidence type="ECO:0000313" key="9">
    <source>
        <dbReference type="Proteomes" id="UP000198398"/>
    </source>
</evidence>
<comment type="catalytic activity">
    <reaction evidence="5">
        <text>dUTP + H2O = dUMP + diphosphate + H(+)</text>
        <dbReference type="Rhea" id="RHEA:10248"/>
        <dbReference type="ChEBI" id="CHEBI:15377"/>
        <dbReference type="ChEBI" id="CHEBI:15378"/>
        <dbReference type="ChEBI" id="CHEBI:33019"/>
        <dbReference type="ChEBI" id="CHEBI:61555"/>
        <dbReference type="ChEBI" id="CHEBI:246422"/>
        <dbReference type="EC" id="3.6.1.23"/>
    </reaction>
</comment>
<dbReference type="AlphaFoldDB" id="A0A220UGT3"/>
<dbReference type="GO" id="GO:0046081">
    <property type="term" value="P:dUTP catabolic process"/>
    <property type="evidence" value="ECO:0007669"/>
    <property type="project" value="InterPro"/>
</dbReference>
<dbReference type="GO" id="GO:0000287">
    <property type="term" value="F:magnesium ion binding"/>
    <property type="evidence" value="ECO:0007669"/>
    <property type="project" value="InterPro"/>
</dbReference>
<dbReference type="InterPro" id="IPR033704">
    <property type="entry name" value="dUTPase_trimeric"/>
</dbReference>
<evidence type="ECO:0000256" key="2">
    <source>
        <dbReference type="ARBA" id="ARBA00012379"/>
    </source>
</evidence>
<sequence>MPVDHVDTLSGGADPGSAPDAPALRIRRSEAVPMPHRAHPEDAGLDLASAEEVVIPAGGRALVDTGLALALPPGTVGMVCPRSGLAARHGITVLNGPGIVDAGYRGPIKVALHNTDLSEPFDVHVGDRIAQLVVVPFLAPRLDEVEDLEATARAGAGFGSSGGFGGGGATAGDHETTEG</sequence>
<evidence type="ECO:0000256" key="1">
    <source>
        <dbReference type="ARBA" id="ARBA00006581"/>
    </source>
</evidence>
<comment type="similarity">
    <text evidence="1">Belongs to the dUTPase family.</text>
</comment>
<proteinExistence type="inferred from homology"/>
<evidence type="ECO:0000256" key="4">
    <source>
        <dbReference type="ARBA" id="ARBA00023080"/>
    </source>
</evidence>
<dbReference type="Proteomes" id="UP000198398">
    <property type="component" value="Chromosome"/>
</dbReference>
<dbReference type="GO" id="GO:0004170">
    <property type="term" value="F:dUTP diphosphatase activity"/>
    <property type="evidence" value="ECO:0007669"/>
    <property type="project" value="UniProtKB-EC"/>
</dbReference>
<dbReference type="RefSeq" id="WP_089066169.1">
    <property type="nucleotide sequence ID" value="NZ_CP022316.1"/>
</dbReference>
<dbReference type="InterPro" id="IPR036157">
    <property type="entry name" value="dUTPase-like_sf"/>
</dbReference>
<gene>
    <name evidence="8" type="ORF">CFK39_15215</name>
</gene>
<dbReference type="Gene3D" id="2.70.40.10">
    <property type="match status" value="1"/>
</dbReference>
<dbReference type="PANTHER" id="PTHR11241">
    <property type="entry name" value="DEOXYURIDINE 5'-TRIPHOSPHATE NUCLEOTIDOHYDROLASE"/>
    <property type="match status" value="1"/>
</dbReference>
<dbReference type="Pfam" id="PF00692">
    <property type="entry name" value="dUTPase"/>
    <property type="match status" value="1"/>
</dbReference>
<dbReference type="CDD" id="cd07557">
    <property type="entry name" value="trimeric_dUTPase"/>
    <property type="match status" value="1"/>
</dbReference>